<dbReference type="EMBL" id="BGZK01000861">
    <property type="protein sequence ID" value="GBP63163.1"/>
    <property type="molecule type" value="Genomic_DNA"/>
</dbReference>
<protein>
    <submittedName>
        <fullName evidence="1">Uncharacterized protein</fullName>
    </submittedName>
</protein>
<organism evidence="1 2">
    <name type="scientific">Eumeta variegata</name>
    <name type="common">Bagworm moth</name>
    <name type="synonym">Eumeta japonica</name>
    <dbReference type="NCBI Taxonomy" id="151549"/>
    <lineage>
        <taxon>Eukaryota</taxon>
        <taxon>Metazoa</taxon>
        <taxon>Ecdysozoa</taxon>
        <taxon>Arthropoda</taxon>
        <taxon>Hexapoda</taxon>
        <taxon>Insecta</taxon>
        <taxon>Pterygota</taxon>
        <taxon>Neoptera</taxon>
        <taxon>Endopterygota</taxon>
        <taxon>Lepidoptera</taxon>
        <taxon>Glossata</taxon>
        <taxon>Ditrysia</taxon>
        <taxon>Tineoidea</taxon>
        <taxon>Psychidae</taxon>
        <taxon>Oiketicinae</taxon>
        <taxon>Eumeta</taxon>
    </lineage>
</organism>
<comment type="caution">
    <text evidence="1">The sequence shown here is derived from an EMBL/GenBank/DDBJ whole genome shotgun (WGS) entry which is preliminary data.</text>
</comment>
<reference evidence="1 2" key="1">
    <citation type="journal article" date="2019" name="Commun. Biol.">
        <title>The bagworm genome reveals a unique fibroin gene that provides high tensile strength.</title>
        <authorList>
            <person name="Kono N."/>
            <person name="Nakamura H."/>
            <person name="Ohtoshi R."/>
            <person name="Tomita M."/>
            <person name="Numata K."/>
            <person name="Arakawa K."/>
        </authorList>
    </citation>
    <scope>NUCLEOTIDE SEQUENCE [LARGE SCALE GENOMIC DNA]</scope>
</reference>
<accession>A0A4C1XJ05</accession>
<proteinExistence type="predicted"/>
<name>A0A4C1XJ05_EUMVA</name>
<evidence type="ECO:0000313" key="1">
    <source>
        <dbReference type="EMBL" id="GBP63163.1"/>
    </source>
</evidence>
<evidence type="ECO:0000313" key="2">
    <source>
        <dbReference type="Proteomes" id="UP000299102"/>
    </source>
</evidence>
<gene>
    <name evidence="1" type="ORF">EVAR_59722_1</name>
</gene>
<dbReference type="Proteomes" id="UP000299102">
    <property type="component" value="Unassembled WGS sequence"/>
</dbReference>
<dbReference type="AlphaFoldDB" id="A0A4C1XJ05"/>
<sequence>MASRATQCELGVSMIVVTHAMDNVRNPQLGMLSEARNMRFNFTSSTGVQYSIRWIVVPSGTKISRVSGARPRPAKLSRRTPPGWRYASNLNIINIDTNLIVARIGRSRPEPPARAT</sequence>
<keyword evidence="2" id="KW-1185">Reference proteome</keyword>